<dbReference type="Pfam" id="PF03583">
    <property type="entry name" value="LIP"/>
    <property type="match status" value="1"/>
</dbReference>
<dbReference type="Proteomes" id="UP000799444">
    <property type="component" value="Unassembled WGS sequence"/>
</dbReference>
<organism evidence="3 4">
    <name type="scientific">Polyplosphaeria fusca</name>
    <dbReference type="NCBI Taxonomy" id="682080"/>
    <lineage>
        <taxon>Eukaryota</taxon>
        <taxon>Fungi</taxon>
        <taxon>Dikarya</taxon>
        <taxon>Ascomycota</taxon>
        <taxon>Pezizomycotina</taxon>
        <taxon>Dothideomycetes</taxon>
        <taxon>Pleosporomycetidae</taxon>
        <taxon>Pleosporales</taxon>
        <taxon>Tetraplosphaeriaceae</taxon>
        <taxon>Polyplosphaeria</taxon>
    </lineage>
</organism>
<evidence type="ECO:0000313" key="3">
    <source>
        <dbReference type="EMBL" id="KAF2732129.1"/>
    </source>
</evidence>
<dbReference type="GO" id="GO:0004806">
    <property type="term" value="F:triacylglycerol lipase activity"/>
    <property type="evidence" value="ECO:0007669"/>
    <property type="project" value="UniProtKB-UniRule"/>
</dbReference>
<dbReference type="PIRSF" id="PIRSF029171">
    <property type="entry name" value="Esterase_LipA"/>
    <property type="match status" value="1"/>
</dbReference>
<dbReference type="GO" id="GO:0016042">
    <property type="term" value="P:lipid catabolic process"/>
    <property type="evidence" value="ECO:0007669"/>
    <property type="project" value="UniProtKB-UniRule"/>
</dbReference>
<gene>
    <name evidence="3" type="ORF">EJ04DRAFT_514076</name>
</gene>
<proteinExistence type="inferred from homology"/>
<dbReference type="Gene3D" id="3.40.50.1820">
    <property type="entry name" value="alpha/beta hydrolase"/>
    <property type="match status" value="1"/>
</dbReference>
<keyword evidence="2" id="KW-0732">Signal</keyword>
<dbReference type="PANTHER" id="PTHR34853">
    <property type="match status" value="1"/>
</dbReference>
<protein>
    <submittedName>
        <fullName evidence="3">Lipase 1</fullName>
    </submittedName>
</protein>
<dbReference type="SUPFAM" id="SSF53474">
    <property type="entry name" value="alpha/beta-Hydrolases"/>
    <property type="match status" value="1"/>
</dbReference>
<dbReference type="Gene3D" id="1.10.260.130">
    <property type="match status" value="1"/>
</dbReference>
<dbReference type="OrthoDB" id="2373480at2759"/>
<evidence type="ECO:0000313" key="4">
    <source>
        <dbReference type="Proteomes" id="UP000799444"/>
    </source>
</evidence>
<dbReference type="AlphaFoldDB" id="A0A9P4QSZ7"/>
<reference evidence="3" key="1">
    <citation type="journal article" date="2020" name="Stud. Mycol.">
        <title>101 Dothideomycetes genomes: a test case for predicting lifestyles and emergence of pathogens.</title>
        <authorList>
            <person name="Haridas S."/>
            <person name="Albert R."/>
            <person name="Binder M."/>
            <person name="Bloem J."/>
            <person name="Labutti K."/>
            <person name="Salamov A."/>
            <person name="Andreopoulos B."/>
            <person name="Baker S."/>
            <person name="Barry K."/>
            <person name="Bills G."/>
            <person name="Bluhm B."/>
            <person name="Cannon C."/>
            <person name="Castanera R."/>
            <person name="Culley D."/>
            <person name="Daum C."/>
            <person name="Ezra D."/>
            <person name="Gonzalez J."/>
            <person name="Henrissat B."/>
            <person name="Kuo A."/>
            <person name="Liang C."/>
            <person name="Lipzen A."/>
            <person name="Lutzoni F."/>
            <person name="Magnuson J."/>
            <person name="Mondo S."/>
            <person name="Nolan M."/>
            <person name="Ohm R."/>
            <person name="Pangilinan J."/>
            <person name="Park H.-J."/>
            <person name="Ramirez L."/>
            <person name="Alfaro M."/>
            <person name="Sun H."/>
            <person name="Tritt A."/>
            <person name="Yoshinaga Y."/>
            <person name="Zwiers L.-H."/>
            <person name="Turgeon B."/>
            <person name="Goodwin S."/>
            <person name="Spatafora J."/>
            <person name="Crous P."/>
            <person name="Grigoriev I."/>
        </authorList>
    </citation>
    <scope>NUCLEOTIDE SEQUENCE</scope>
    <source>
        <strain evidence="3">CBS 125425</strain>
    </source>
</reference>
<name>A0A9P4QSZ7_9PLEO</name>
<evidence type="ECO:0000256" key="2">
    <source>
        <dbReference type="PIRNR" id="PIRNR029171"/>
    </source>
</evidence>
<sequence>MLLFRCVISLACFTSFALSNELRPRSGPIAPKEDPWYTAPPNFEDASPGTVLRIRKAPGNLTTIVSNSSAAYNILFRSTDARYRPSWAVTTLFVPSKNVTIGNSTSSLLSLQIPYNSADLNASPSYALYYAFTQPSFGGPSTTEDIAFMLGNGWFVNVPDHEGPSASFGLGVQVGHATLDSVRASLNSGLIPAPDTAKYAMWGYSGGSIASEFAAELQEQYAPELSFLGAALGGMVPNVTECFDNITASNYAGLIPEGLLGITSQYPRAYEYLVSRLKTSGPYNATNFLDTFNRDIATAFVVFAGQDIYEYFVGGRSDVYAPIIQDIFNRNSYQGYHGVPRFPVFVYKAIGDLLSPVKNTDELVDRWCGIGTQVWYQRNTVGGHTSEIVNGHDRALDWLKTVFDGTYDPPKNCLIENVAVNISTTPD</sequence>
<accession>A0A9P4QSZ7</accession>
<dbReference type="EMBL" id="ML996182">
    <property type="protein sequence ID" value="KAF2732129.1"/>
    <property type="molecule type" value="Genomic_DNA"/>
</dbReference>
<feature type="chain" id="PRO_5040556981" evidence="2">
    <location>
        <begin position="20"/>
        <end position="427"/>
    </location>
</feature>
<comment type="similarity">
    <text evidence="2">Belongs to the AB hydrolase superfamily. Lipase family.</text>
</comment>
<dbReference type="InterPro" id="IPR029058">
    <property type="entry name" value="AB_hydrolase_fold"/>
</dbReference>
<feature type="signal peptide" evidence="2">
    <location>
        <begin position="1"/>
        <end position="19"/>
    </location>
</feature>
<evidence type="ECO:0000256" key="1">
    <source>
        <dbReference type="ARBA" id="ARBA00022801"/>
    </source>
</evidence>
<keyword evidence="4" id="KW-1185">Reference proteome</keyword>
<comment type="caution">
    <text evidence="3">The sequence shown here is derived from an EMBL/GenBank/DDBJ whole genome shotgun (WGS) entry which is preliminary data.</text>
</comment>
<keyword evidence="1" id="KW-0378">Hydrolase</keyword>
<dbReference type="PANTHER" id="PTHR34853:SF5">
    <property type="entry name" value="LIP-DOMAIN-CONTAINING PROTEIN-RELATED"/>
    <property type="match status" value="1"/>
</dbReference>
<dbReference type="InterPro" id="IPR005152">
    <property type="entry name" value="Lipase_secreted"/>
</dbReference>